<dbReference type="EMBL" id="HACA01033677">
    <property type="protein sequence ID" value="CDW51038.1"/>
    <property type="molecule type" value="Transcribed_RNA"/>
</dbReference>
<sequence>MHDLVMKLWSRLAQALLRANFSWSLDLYWTTDSIPFKRPNTAKSSGEQSGE</sequence>
<reference evidence="1" key="1">
    <citation type="submission" date="2014-05" db="EMBL/GenBank/DDBJ databases">
        <authorList>
            <person name="Chronopoulou M."/>
        </authorList>
    </citation>
    <scope>NUCLEOTIDE SEQUENCE</scope>
    <source>
        <tissue evidence="1">Whole organism</tissue>
    </source>
</reference>
<proteinExistence type="predicted"/>
<name>A0A0K2VKP3_LEPSM</name>
<organism evidence="1">
    <name type="scientific">Lepeophtheirus salmonis</name>
    <name type="common">Salmon louse</name>
    <name type="synonym">Caligus salmonis</name>
    <dbReference type="NCBI Taxonomy" id="72036"/>
    <lineage>
        <taxon>Eukaryota</taxon>
        <taxon>Metazoa</taxon>
        <taxon>Ecdysozoa</taxon>
        <taxon>Arthropoda</taxon>
        <taxon>Crustacea</taxon>
        <taxon>Multicrustacea</taxon>
        <taxon>Hexanauplia</taxon>
        <taxon>Copepoda</taxon>
        <taxon>Siphonostomatoida</taxon>
        <taxon>Caligidae</taxon>
        <taxon>Lepeophtheirus</taxon>
    </lineage>
</organism>
<protein>
    <submittedName>
        <fullName evidence="1">Uncharacterized protein</fullName>
    </submittedName>
</protein>
<dbReference type="AlphaFoldDB" id="A0A0K2VKP3"/>
<accession>A0A0K2VKP3</accession>
<evidence type="ECO:0000313" key="1">
    <source>
        <dbReference type="EMBL" id="CDW51038.1"/>
    </source>
</evidence>